<dbReference type="KEGG" id="bcop:JD108_10525"/>
<keyword evidence="4" id="KW-1185">Reference proteome</keyword>
<protein>
    <submittedName>
        <fullName evidence="1">Uncharacterized protein</fullName>
    </submittedName>
</protein>
<evidence type="ECO:0000313" key="4">
    <source>
        <dbReference type="Proteomes" id="UP000677234"/>
    </source>
</evidence>
<dbReference type="EMBL" id="CP073708">
    <property type="protein sequence ID" value="QUO43818.1"/>
    <property type="molecule type" value="Genomic_DNA"/>
</dbReference>
<gene>
    <name evidence="1" type="ORF">JD108_10525</name>
    <name evidence="2" type="ORF">KDJ56_10215</name>
</gene>
<dbReference type="Proteomes" id="UP000595847">
    <property type="component" value="Chromosome"/>
</dbReference>
<evidence type="ECO:0000313" key="1">
    <source>
        <dbReference type="EMBL" id="QQE76751.1"/>
    </source>
</evidence>
<evidence type="ECO:0000313" key="2">
    <source>
        <dbReference type="EMBL" id="QUO43818.1"/>
    </source>
</evidence>
<proteinExistence type="predicted"/>
<evidence type="ECO:0000313" key="3">
    <source>
        <dbReference type="Proteomes" id="UP000595847"/>
    </source>
</evidence>
<reference evidence="2" key="2">
    <citation type="submission" date="2021-04" db="EMBL/GenBank/DDBJ databases">
        <title>Brevibacillus composti FJAT-54423, complete genome.</title>
        <authorList>
            <person name="Tang R."/>
        </authorList>
    </citation>
    <scope>NUCLEOTIDE SEQUENCE</scope>
    <source>
        <strain evidence="2">FJAT-54424</strain>
    </source>
</reference>
<dbReference type="Proteomes" id="UP000677234">
    <property type="component" value="Chromosome"/>
</dbReference>
<name>A0A7T5EQ64_9BACL</name>
<accession>A0A7T5EQ64</accession>
<reference evidence="1 3" key="1">
    <citation type="submission" date="2020-12" db="EMBL/GenBank/DDBJ databases">
        <title>strain FJAT-54423T represents a novel species of the genus Brevibacillus.</title>
        <authorList>
            <person name="Tang R."/>
        </authorList>
    </citation>
    <scope>NUCLEOTIDE SEQUENCE [LARGE SCALE GENOMIC DNA]</scope>
    <source>
        <strain evidence="1 3">FJAT-54423</strain>
    </source>
</reference>
<dbReference type="AlphaFoldDB" id="A0A7T5EQ64"/>
<dbReference type="EMBL" id="CP066308">
    <property type="protein sequence ID" value="QQE76751.1"/>
    <property type="molecule type" value="Genomic_DNA"/>
</dbReference>
<organism evidence="1 3">
    <name type="scientific">Brevibacillus composti</name>
    <dbReference type="NCBI Taxonomy" id="2796470"/>
    <lineage>
        <taxon>Bacteria</taxon>
        <taxon>Bacillati</taxon>
        <taxon>Bacillota</taxon>
        <taxon>Bacilli</taxon>
        <taxon>Bacillales</taxon>
        <taxon>Paenibacillaceae</taxon>
        <taxon>Brevibacillus</taxon>
    </lineage>
</organism>
<sequence length="64" mass="7115">MRAVRILWGKRLLSTRQIHIATLEMIPPKMTSIHTSGVPTSSATTRGRVRMATPNTVEMTVIVN</sequence>